<organism evidence="1 2">
    <name type="scientific">Alosa alosa</name>
    <name type="common">allis shad</name>
    <dbReference type="NCBI Taxonomy" id="278164"/>
    <lineage>
        <taxon>Eukaryota</taxon>
        <taxon>Metazoa</taxon>
        <taxon>Chordata</taxon>
        <taxon>Craniata</taxon>
        <taxon>Vertebrata</taxon>
        <taxon>Euteleostomi</taxon>
        <taxon>Actinopterygii</taxon>
        <taxon>Neopterygii</taxon>
        <taxon>Teleostei</taxon>
        <taxon>Clupei</taxon>
        <taxon>Clupeiformes</taxon>
        <taxon>Clupeoidei</taxon>
        <taxon>Clupeidae</taxon>
        <taxon>Alosa</taxon>
    </lineage>
</organism>
<sequence length="136" mass="15729">MSTLYENSDWSKEDMGVVTEPMKIEMIQRYKDILSTEKIGYYRKEMEQKEKEGHPVSYIDMWGLAIEHLIYARKASTQRPNGVNSAPFEVGIPKYGAFVPTKRYGSEYFLGHQLNNLPENRLPFLIGAEENPEALH</sequence>
<comment type="caution">
    <text evidence="1">The sequence shown here is derived from an EMBL/GenBank/DDBJ whole genome shotgun (WGS) entry which is preliminary data.</text>
</comment>
<dbReference type="InterPro" id="IPR016035">
    <property type="entry name" value="Acyl_Trfase/lysoPLipase"/>
</dbReference>
<dbReference type="AlphaFoldDB" id="A0AAV6FUA2"/>
<dbReference type="EMBL" id="JADWDJ010000018">
    <property type="protein sequence ID" value="KAG5266419.1"/>
    <property type="molecule type" value="Genomic_DNA"/>
</dbReference>
<evidence type="ECO:0000313" key="1">
    <source>
        <dbReference type="EMBL" id="KAG5266419.1"/>
    </source>
</evidence>
<dbReference type="GO" id="GO:0046475">
    <property type="term" value="P:glycerophospholipid catabolic process"/>
    <property type="evidence" value="ECO:0007669"/>
    <property type="project" value="TreeGrafter"/>
</dbReference>
<dbReference type="GO" id="GO:0047498">
    <property type="term" value="F:calcium-dependent phospholipase A2 activity"/>
    <property type="evidence" value="ECO:0007669"/>
    <property type="project" value="TreeGrafter"/>
</dbReference>
<dbReference type="GO" id="GO:0005544">
    <property type="term" value="F:calcium-dependent phospholipid binding"/>
    <property type="evidence" value="ECO:0007669"/>
    <property type="project" value="TreeGrafter"/>
</dbReference>
<accession>A0AAV6FUA2</accession>
<dbReference type="Gene3D" id="3.40.1090.10">
    <property type="entry name" value="Cytosolic phospholipase A2 catalytic domain"/>
    <property type="match status" value="2"/>
</dbReference>
<name>A0AAV6FUA2_9TELE</name>
<keyword evidence="2" id="KW-1185">Reference proteome</keyword>
<proteinExistence type="predicted"/>
<dbReference type="GO" id="GO:0005509">
    <property type="term" value="F:calcium ion binding"/>
    <property type="evidence" value="ECO:0007669"/>
    <property type="project" value="TreeGrafter"/>
</dbReference>
<protein>
    <submittedName>
        <fullName evidence="1">Uncharacterized protein</fullName>
    </submittedName>
</protein>
<evidence type="ECO:0000313" key="2">
    <source>
        <dbReference type="Proteomes" id="UP000823561"/>
    </source>
</evidence>
<dbReference type="GO" id="GO:0005829">
    <property type="term" value="C:cytosol"/>
    <property type="evidence" value="ECO:0007669"/>
    <property type="project" value="TreeGrafter"/>
</dbReference>
<reference evidence="1" key="1">
    <citation type="submission" date="2020-10" db="EMBL/GenBank/DDBJ databases">
        <title>Chromosome-scale genome assembly of the Allis shad, Alosa alosa.</title>
        <authorList>
            <person name="Margot Z."/>
            <person name="Christophe K."/>
            <person name="Cabau C."/>
            <person name="Louis A."/>
            <person name="Berthelot C."/>
            <person name="Parey E."/>
            <person name="Roest Crollius H."/>
            <person name="Montfort J."/>
            <person name="Robinson-Rechavi M."/>
            <person name="Bucao C."/>
            <person name="Bouchez O."/>
            <person name="Gislard M."/>
            <person name="Lluch J."/>
            <person name="Milhes M."/>
            <person name="Lampietro C."/>
            <person name="Lopez Roques C."/>
            <person name="Donnadieu C."/>
            <person name="Braasch I."/>
            <person name="Desvignes T."/>
            <person name="Postlethwait J."/>
            <person name="Bobe J."/>
            <person name="Guiguen Y."/>
        </authorList>
    </citation>
    <scope>NUCLEOTIDE SEQUENCE</scope>
    <source>
        <strain evidence="1">M-15738</strain>
        <tissue evidence="1">Blood</tissue>
    </source>
</reference>
<dbReference type="PANTHER" id="PTHR10728">
    <property type="entry name" value="CYTOSOLIC PHOSPHOLIPASE A2"/>
    <property type="match status" value="1"/>
</dbReference>
<dbReference type="PANTHER" id="PTHR10728:SF32">
    <property type="entry name" value="CYTOSOLIC PHOSPHOLIPASE A2 BETA"/>
    <property type="match status" value="1"/>
</dbReference>
<dbReference type="Proteomes" id="UP000823561">
    <property type="component" value="Chromosome 18"/>
</dbReference>
<gene>
    <name evidence="1" type="ORF">AALO_G00231840</name>
</gene>
<dbReference type="SUPFAM" id="SSF52151">
    <property type="entry name" value="FabD/lysophospholipase-like"/>
    <property type="match status" value="1"/>
</dbReference>